<dbReference type="Gene3D" id="3.90.550.40">
    <property type="match status" value="1"/>
</dbReference>
<dbReference type="OrthoDB" id="6679586at2"/>
<dbReference type="RefSeq" id="WP_085199506.1">
    <property type="nucleotide sequence ID" value="NZ_JACKVI010000012.1"/>
</dbReference>
<name>A0A1X1UIQ7_9MYCO</name>
<protein>
    <recommendedName>
        <fullName evidence="3">Glycosyltransferase</fullName>
    </recommendedName>
</protein>
<dbReference type="STRING" id="1260918.AWC06_00235"/>
<reference evidence="1 2" key="1">
    <citation type="submission" date="2016-01" db="EMBL/GenBank/DDBJ databases">
        <title>The new phylogeny of the genus Mycobacterium.</title>
        <authorList>
            <person name="Tarcisio F."/>
            <person name="Conor M."/>
            <person name="Antonella G."/>
            <person name="Elisabetta G."/>
            <person name="Giulia F.S."/>
            <person name="Sara T."/>
            <person name="Anna F."/>
            <person name="Clotilde B."/>
            <person name="Roberto B."/>
            <person name="Veronica D.S."/>
            <person name="Fabio R."/>
            <person name="Monica P."/>
            <person name="Olivier J."/>
            <person name="Enrico T."/>
            <person name="Nicola S."/>
        </authorList>
    </citation>
    <scope>NUCLEOTIDE SEQUENCE [LARGE SCALE GENOMIC DNA]</scope>
    <source>
        <strain evidence="1 2">DSM 45731</strain>
    </source>
</reference>
<accession>A0A1X1UIQ7</accession>
<evidence type="ECO:0000313" key="2">
    <source>
        <dbReference type="Proteomes" id="UP000194000"/>
    </source>
</evidence>
<gene>
    <name evidence="1" type="ORF">AWC06_00235</name>
</gene>
<dbReference type="SUPFAM" id="SSF53448">
    <property type="entry name" value="Nucleotide-diphospho-sugar transferases"/>
    <property type="match status" value="1"/>
</dbReference>
<evidence type="ECO:0000313" key="1">
    <source>
        <dbReference type="EMBL" id="ORV56702.1"/>
    </source>
</evidence>
<sequence>MTEPNANAPTVFVATPMYGGMATGPYVWSLAQTPVALMKNGIGVLYAYTMNDSLVAHARNGLVHQFLGSSATHLMFIDADIGFSPMDIVSMVRADKDIVCGMYPKKEINWQRVSEAAKQGVPPEELHKYVASFALDPLDRSAPVHPDQLLEVAGAGAGFMLVKRGVFEKLSEQVPAYTEDERTISEFYATGIDPESGRLLAEDYHFCRLARSHGFRVYAAPWARLSHTGTYMFGGAIN</sequence>
<dbReference type="Proteomes" id="UP000194000">
    <property type="component" value="Unassembled WGS sequence"/>
</dbReference>
<evidence type="ECO:0008006" key="3">
    <source>
        <dbReference type="Google" id="ProtNLM"/>
    </source>
</evidence>
<organism evidence="1 2">
    <name type="scientific">Mycobacterium fragae</name>
    <dbReference type="NCBI Taxonomy" id="1260918"/>
    <lineage>
        <taxon>Bacteria</taxon>
        <taxon>Bacillati</taxon>
        <taxon>Actinomycetota</taxon>
        <taxon>Actinomycetes</taxon>
        <taxon>Mycobacteriales</taxon>
        <taxon>Mycobacteriaceae</taxon>
        <taxon>Mycobacterium</taxon>
    </lineage>
</organism>
<dbReference type="InterPro" id="IPR029044">
    <property type="entry name" value="Nucleotide-diphossugar_trans"/>
</dbReference>
<comment type="caution">
    <text evidence="1">The sequence shown here is derived from an EMBL/GenBank/DDBJ whole genome shotgun (WGS) entry which is preliminary data.</text>
</comment>
<dbReference type="EMBL" id="LQOW01000031">
    <property type="protein sequence ID" value="ORV56702.1"/>
    <property type="molecule type" value="Genomic_DNA"/>
</dbReference>
<dbReference type="AlphaFoldDB" id="A0A1X1UIQ7"/>
<proteinExistence type="predicted"/>
<keyword evidence="2" id="KW-1185">Reference proteome</keyword>